<dbReference type="Proteomes" id="UP000254701">
    <property type="component" value="Unassembled WGS sequence"/>
</dbReference>
<dbReference type="InterPro" id="IPR036388">
    <property type="entry name" value="WH-like_DNA-bd_sf"/>
</dbReference>
<gene>
    <name evidence="5" type="primary">yybR_3</name>
    <name evidence="5" type="ORF">NCTC10684_02052</name>
</gene>
<dbReference type="InterPro" id="IPR002577">
    <property type="entry name" value="HTH_HxlR"/>
</dbReference>
<dbReference type="SUPFAM" id="SSF55718">
    <property type="entry name" value="SCP-like"/>
    <property type="match status" value="1"/>
</dbReference>
<dbReference type="InterPro" id="IPR011991">
    <property type="entry name" value="ArsR-like_HTH"/>
</dbReference>
<organism evidence="5 6">
    <name type="scientific">Aminobacter aminovorans</name>
    <name type="common">Chelatobacter heintzii</name>
    <dbReference type="NCBI Taxonomy" id="83263"/>
    <lineage>
        <taxon>Bacteria</taxon>
        <taxon>Pseudomonadati</taxon>
        <taxon>Pseudomonadota</taxon>
        <taxon>Alphaproteobacteria</taxon>
        <taxon>Hyphomicrobiales</taxon>
        <taxon>Phyllobacteriaceae</taxon>
        <taxon>Aminobacter</taxon>
    </lineage>
</organism>
<dbReference type="PANTHER" id="PTHR33204">
    <property type="entry name" value="TRANSCRIPTIONAL REGULATOR, MARR FAMILY"/>
    <property type="match status" value="1"/>
</dbReference>
<evidence type="ECO:0000256" key="1">
    <source>
        <dbReference type="ARBA" id="ARBA00023015"/>
    </source>
</evidence>
<dbReference type="CDD" id="cd00090">
    <property type="entry name" value="HTH_ARSR"/>
    <property type="match status" value="1"/>
</dbReference>
<dbReference type="AlphaFoldDB" id="A0A380WIU8"/>
<evidence type="ECO:0000256" key="2">
    <source>
        <dbReference type="ARBA" id="ARBA00023125"/>
    </source>
</evidence>
<evidence type="ECO:0000313" key="6">
    <source>
        <dbReference type="Proteomes" id="UP000254701"/>
    </source>
</evidence>
<dbReference type="GO" id="GO:0006355">
    <property type="term" value="P:regulation of DNA-templated transcription"/>
    <property type="evidence" value="ECO:0007669"/>
    <property type="project" value="UniProtKB-ARBA"/>
</dbReference>
<dbReference type="Gene3D" id="1.10.10.10">
    <property type="entry name" value="Winged helix-like DNA-binding domain superfamily/Winged helix DNA-binding domain"/>
    <property type="match status" value="1"/>
</dbReference>
<accession>A0A380WIU8</accession>
<reference evidence="5 6" key="1">
    <citation type="submission" date="2018-06" db="EMBL/GenBank/DDBJ databases">
        <authorList>
            <consortium name="Pathogen Informatics"/>
            <person name="Doyle S."/>
        </authorList>
    </citation>
    <scope>NUCLEOTIDE SEQUENCE [LARGE SCALE GENOMIC DNA]</scope>
    <source>
        <strain evidence="5 6">NCTC10684</strain>
    </source>
</reference>
<protein>
    <submittedName>
        <fullName evidence="5">Uncharacterized HTH-type transcriptional regulator yybR</fullName>
    </submittedName>
</protein>
<evidence type="ECO:0000313" key="5">
    <source>
        <dbReference type="EMBL" id="SUU88821.1"/>
    </source>
</evidence>
<keyword evidence="3" id="KW-0804">Transcription</keyword>
<keyword evidence="2" id="KW-0238">DNA-binding</keyword>
<dbReference type="EMBL" id="UFSM01000001">
    <property type="protein sequence ID" value="SUU88821.1"/>
    <property type="molecule type" value="Genomic_DNA"/>
</dbReference>
<keyword evidence="1" id="KW-0805">Transcription regulation</keyword>
<dbReference type="InterPro" id="IPR036527">
    <property type="entry name" value="SCP2_sterol-bd_dom_sf"/>
</dbReference>
<dbReference type="PROSITE" id="PS51118">
    <property type="entry name" value="HTH_HXLR"/>
    <property type="match status" value="1"/>
</dbReference>
<evidence type="ECO:0000256" key="3">
    <source>
        <dbReference type="ARBA" id="ARBA00023163"/>
    </source>
</evidence>
<proteinExistence type="predicted"/>
<dbReference type="PANTHER" id="PTHR33204:SF18">
    <property type="entry name" value="TRANSCRIPTIONAL REGULATORY PROTEIN"/>
    <property type="match status" value="1"/>
</dbReference>
<dbReference type="SUPFAM" id="SSF46785">
    <property type="entry name" value="Winged helix' DNA-binding domain"/>
    <property type="match status" value="1"/>
</dbReference>
<evidence type="ECO:0000259" key="4">
    <source>
        <dbReference type="PROSITE" id="PS51118"/>
    </source>
</evidence>
<dbReference type="Gene3D" id="3.30.1050.10">
    <property type="entry name" value="SCP2 sterol-binding domain"/>
    <property type="match status" value="1"/>
</dbReference>
<dbReference type="Pfam" id="PF01638">
    <property type="entry name" value="HxlR"/>
    <property type="match status" value="1"/>
</dbReference>
<sequence>MRLLRYKTQVSCEWCEMSDRGGYGQFCPVSMASEVLCTRWTTLVVREMLMGSSRFNDLRRGVPRMSPALLSKRLKELERAGVIQAERGGAGSVEYRLTEAGEDLRPIILGLGDWGHRWVESQLTLRNLDPSLLMWDMRRNLNPQPLPPKRCTIHFLYPEVAKAQQNWWLVVADGTVDLCNSDPGFDIDLEVRGSLRSMTSVWMGLSKLNQELDSGRLELDGDDKIARAMQAWLGLSSFAPLTRRVS</sequence>
<dbReference type="GO" id="GO:0003677">
    <property type="term" value="F:DNA binding"/>
    <property type="evidence" value="ECO:0007669"/>
    <property type="project" value="UniProtKB-KW"/>
</dbReference>
<name>A0A380WIU8_AMIAI</name>
<feature type="domain" description="HTH hxlR-type" evidence="4">
    <location>
        <begin position="27"/>
        <end position="123"/>
    </location>
</feature>
<dbReference type="InterPro" id="IPR036390">
    <property type="entry name" value="WH_DNA-bd_sf"/>
</dbReference>